<evidence type="ECO:0000256" key="2">
    <source>
        <dbReference type="ARBA" id="ARBA00022692"/>
    </source>
</evidence>
<accession>E0UMZ3</accession>
<feature type="transmembrane region" description="Helical" evidence="5">
    <location>
        <begin position="63"/>
        <end position="81"/>
    </location>
</feature>
<feature type="domain" description="ABC-2 type transporter transmembrane" evidence="6">
    <location>
        <begin position="13"/>
        <end position="210"/>
    </location>
</feature>
<feature type="transmembrane region" description="Helical" evidence="5">
    <location>
        <begin position="178"/>
        <end position="196"/>
    </location>
</feature>
<dbReference type="RefSeq" id="WP_013335065.1">
    <property type="nucleotide sequence ID" value="NC_014534.1"/>
</dbReference>
<dbReference type="PANTHER" id="PTHR36832:SF2">
    <property type="entry name" value="INTEGRAL MEMBRANE PROTEIN"/>
    <property type="match status" value="1"/>
</dbReference>
<evidence type="ECO:0000259" key="6">
    <source>
        <dbReference type="Pfam" id="PF01061"/>
    </source>
</evidence>
<keyword evidence="2 5" id="KW-0812">Transmembrane</keyword>
<evidence type="ECO:0000256" key="4">
    <source>
        <dbReference type="ARBA" id="ARBA00023136"/>
    </source>
</evidence>
<dbReference type="AlphaFoldDB" id="E0UMZ3"/>
<gene>
    <name evidence="7" type="ordered locus">Cyan7822_6563</name>
</gene>
<evidence type="ECO:0000256" key="3">
    <source>
        <dbReference type="ARBA" id="ARBA00022989"/>
    </source>
</evidence>
<proteinExistence type="predicted"/>
<feature type="transmembrane region" description="Helical" evidence="5">
    <location>
        <begin position="115"/>
        <end position="132"/>
    </location>
</feature>
<evidence type="ECO:0000313" key="8">
    <source>
        <dbReference type="Proteomes" id="UP000008206"/>
    </source>
</evidence>
<feature type="transmembrane region" description="Helical" evidence="5">
    <location>
        <begin position="21"/>
        <end position="43"/>
    </location>
</feature>
<comment type="subcellular location">
    <subcellularLocation>
        <location evidence="1">Membrane</location>
        <topology evidence="1">Multi-pass membrane protein</topology>
    </subcellularLocation>
</comment>
<organism evidence="7 8">
    <name type="scientific">Gloeothece verrucosa (strain PCC 7822)</name>
    <name type="common">Cyanothece sp. (strain PCC 7822)</name>
    <dbReference type="NCBI Taxonomy" id="497965"/>
    <lineage>
        <taxon>Bacteria</taxon>
        <taxon>Bacillati</taxon>
        <taxon>Cyanobacteriota</taxon>
        <taxon>Cyanophyceae</taxon>
        <taxon>Oscillatoriophycideae</taxon>
        <taxon>Chroococcales</taxon>
        <taxon>Aphanothecaceae</taxon>
        <taxon>Gloeothece</taxon>
        <taxon>Gloeothece verrucosa</taxon>
    </lineage>
</organism>
<evidence type="ECO:0000256" key="5">
    <source>
        <dbReference type="SAM" id="Phobius"/>
    </source>
</evidence>
<evidence type="ECO:0000256" key="1">
    <source>
        <dbReference type="ARBA" id="ARBA00004141"/>
    </source>
</evidence>
<dbReference type="InterPro" id="IPR013525">
    <property type="entry name" value="ABC2_TM"/>
</dbReference>
<dbReference type="OrthoDB" id="8582979at2"/>
<geneLocation type="plasmid" evidence="7 8">
    <name>Cy782202</name>
</geneLocation>
<keyword evidence="3 5" id="KW-1133">Transmembrane helix</keyword>
<protein>
    <submittedName>
        <fullName evidence="7">ABC-2 type transporter</fullName>
    </submittedName>
</protein>
<feature type="transmembrane region" description="Helical" evidence="5">
    <location>
        <begin position="233"/>
        <end position="251"/>
    </location>
</feature>
<dbReference type="Pfam" id="PF01061">
    <property type="entry name" value="ABC2_membrane"/>
    <property type="match status" value="1"/>
</dbReference>
<sequence length="263" mass="29383">MSPYFAILSARIRTVLQYRTAAIFGTLTQLFWGLIRVMIFNALYSSNVIEQPMTHSETTDYVWLGQAMFSVSIFSIDNDLLTMMRVGTVCYELLKPVDLYSFWYFRAMASRLAQVLLRTLPIFALALLFFGLKPPASFGAGAAAILALLGALLLTSAISTLASIILLWTIAGQGINQFINILVLIFSGIIVPLPFFPDWFQSILNFLPFRDLVDVPLQLYVGHIPPYELGSAVLHQLAWIVTFVIFGRLIFAFGTRRLVIQGG</sequence>
<feature type="transmembrane region" description="Helical" evidence="5">
    <location>
        <begin position="138"/>
        <end position="171"/>
    </location>
</feature>
<dbReference type="EMBL" id="CP002200">
    <property type="protein sequence ID" value="ADN18323.1"/>
    <property type="molecule type" value="Genomic_DNA"/>
</dbReference>
<name>E0UMZ3_GLOV7</name>
<keyword evidence="8" id="KW-1185">Reference proteome</keyword>
<dbReference type="GO" id="GO:0016020">
    <property type="term" value="C:membrane"/>
    <property type="evidence" value="ECO:0007669"/>
    <property type="project" value="UniProtKB-SubCell"/>
</dbReference>
<keyword evidence="4 5" id="KW-0472">Membrane</keyword>
<dbReference type="KEGG" id="cyj:Cyan7822_6563"/>
<reference evidence="8" key="1">
    <citation type="journal article" date="2011" name="MBio">
        <title>Novel metabolic attributes of the genus Cyanothece, comprising a group of unicellular nitrogen-fixing Cyanobacteria.</title>
        <authorList>
            <person name="Bandyopadhyay A."/>
            <person name="Elvitigala T."/>
            <person name="Welsh E."/>
            <person name="Stockel J."/>
            <person name="Liberton M."/>
            <person name="Min H."/>
            <person name="Sherman L.A."/>
            <person name="Pakrasi H.B."/>
        </authorList>
    </citation>
    <scope>NUCLEOTIDE SEQUENCE [LARGE SCALE GENOMIC DNA]</scope>
    <source>
        <strain evidence="8">PCC 7822</strain>
        <plasmid evidence="8">Cy782202</plasmid>
    </source>
</reference>
<dbReference type="Proteomes" id="UP000008206">
    <property type="component" value="Plasmid Cy782202"/>
</dbReference>
<dbReference type="PANTHER" id="PTHR36832">
    <property type="entry name" value="SLR1174 PROTEIN-RELATED"/>
    <property type="match status" value="1"/>
</dbReference>
<keyword evidence="7" id="KW-0614">Plasmid</keyword>
<dbReference type="HOGENOM" id="CLU_084465_0_1_3"/>
<dbReference type="GO" id="GO:0140359">
    <property type="term" value="F:ABC-type transporter activity"/>
    <property type="evidence" value="ECO:0007669"/>
    <property type="project" value="InterPro"/>
</dbReference>
<evidence type="ECO:0000313" key="7">
    <source>
        <dbReference type="EMBL" id="ADN18323.1"/>
    </source>
</evidence>